<dbReference type="RefSeq" id="WP_133277162.1">
    <property type="nucleotide sequence ID" value="NZ_CP037933.1"/>
</dbReference>
<gene>
    <name evidence="2" type="ORF">E1750_12820</name>
</gene>
<dbReference type="GO" id="GO:0016787">
    <property type="term" value="F:hydrolase activity"/>
    <property type="evidence" value="ECO:0007669"/>
    <property type="project" value="UniProtKB-KW"/>
</dbReference>
<keyword evidence="1" id="KW-0255">Endonuclease</keyword>
<dbReference type="PANTHER" id="PTHR33988">
    <property type="entry name" value="ENDORIBONUCLEASE MAZF-RELATED"/>
    <property type="match status" value="1"/>
</dbReference>
<dbReference type="KEGG" id="fnk:E1750_12820"/>
<sequence>MSFKKWDIYRANLDPIVGSEQGKSRPVLIISEDYINELLNIVNVLPITSRKMGRQIYPNESLIEANIFGLENESIILCHQIRTLDKSRLSNRFGTISVIEKQNEVIESLCFQLGIEKSK</sequence>
<dbReference type="EMBL" id="CP037933">
    <property type="protein sequence ID" value="QBN19646.1"/>
    <property type="molecule type" value="Genomic_DNA"/>
</dbReference>
<protein>
    <recommendedName>
        <fullName evidence="1">mRNA interferase</fullName>
        <ecNumber evidence="1">3.1.-.-</ecNumber>
    </recommendedName>
</protein>
<evidence type="ECO:0000313" key="3">
    <source>
        <dbReference type="Proteomes" id="UP000291124"/>
    </source>
</evidence>
<dbReference type="PIRSF" id="PIRSF033490">
    <property type="entry name" value="MazF"/>
    <property type="match status" value="1"/>
</dbReference>
<accession>A0A4P6Y9I8</accession>
<comment type="function">
    <text evidence="1">Toxic component of a type II toxin-antitoxin (TA) system.</text>
</comment>
<keyword evidence="3" id="KW-1185">Reference proteome</keyword>
<dbReference type="InterPro" id="IPR003477">
    <property type="entry name" value="PemK-like"/>
</dbReference>
<dbReference type="GO" id="GO:0004521">
    <property type="term" value="F:RNA endonuclease activity"/>
    <property type="evidence" value="ECO:0007669"/>
    <property type="project" value="TreeGrafter"/>
</dbReference>
<dbReference type="AlphaFoldDB" id="A0A4P6Y9I8"/>
<dbReference type="InterPro" id="IPR011067">
    <property type="entry name" value="Plasmid_toxin/cell-grow_inhib"/>
</dbReference>
<dbReference type="EC" id="3.1.-.-" evidence="1"/>
<organism evidence="2 3">
    <name type="scientific">Flavobacterium nackdongense</name>
    <dbReference type="NCBI Taxonomy" id="2547394"/>
    <lineage>
        <taxon>Bacteria</taxon>
        <taxon>Pseudomonadati</taxon>
        <taxon>Bacteroidota</taxon>
        <taxon>Flavobacteriia</taxon>
        <taxon>Flavobacteriales</taxon>
        <taxon>Flavobacteriaceae</taxon>
        <taxon>Flavobacterium</taxon>
    </lineage>
</organism>
<dbReference type="SUPFAM" id="SSF50118">
    <property type="entry name" value="Cell growth inhibitor/plasmid maintenance toxic component"/>
    <property type="match status" value="1"/>
</dbReference>
<evidence type="ECO:0000256" key="1">
    <source>
        <dbReference type="PIRNR" id="PIRNR033490"/>
    </source>
</evidence>
<dbReference type="Pfam" id="PF02452">
    <property type="entry name" value="PemK_toxin"/>
    <property type="match status" value="1"/>
</dbReference>
<evidence type="ECO:0000313" key="2">
    <source>
        <dbReference type="EMBL" id="QBN19646.1"/>
    </source>
</evidence>
<dbReference type="GO" id="GO:0006402">
    <property type="term" value="P:mRNA catabolic process"/>
    <property type="evidence" value="ECO:0007669"/>
    <property type="project" value="TreeGrafter"/>
</dbReference>
<comment type="similarity">
    <text evidence="1">Belongs to the PemK/MazF family.</text>
</comment>
<dbReference type="Proteomes" id="UP000291124">
    <property type="component" value="Chromosome"/>
</dbReference>
<dbReference type="GO" id="GO:0003677">
    <property type="term" value="F:DNA binding"/>
    <property type="evidence" value="ECO:0007669"/>
    <property type="project" value="InterPro"/>
</dbReference>
<name>A0A4P6Y9I8_9FLAO</name>
<dbReference type="OrthoDB" id="9808744at2"/>
<dbReference type="GO" id="GO:0016075">
    <property type="term" value="P:rRNA catabolic process"/>
    <property type="evidence" value="ECO:0007669"/>
    <property type="project" value="TreeGrafter"/>
</dbReference>
<reference evidence="3" key="1">
    <citation type="submission" date="2019-03" db="EMBL/GenBank/DDBJ databases">
        <title>Flavobacterium sp.</title>
        <authorList>
            <person name="Kim H."/>
        </authorList>
    </citation>
    <scope>NUCLEOTIDE SEQUENCE [LARGE SCALE GENOMIC DNA]</scope>
    <source>
        <strain evidence="3">GS13</strain>
    </source>
</reference>
<proteinExistence type="inferred from homology"/>
<keyword evidence="1" id="KW-0378">Hydrolase</keyword>
<keyword evidence="1" id="KW-0540">Nuclease</keyword>
<dbReference type="PANTHER" id="PTHR33988:SF2">
    <property type="entry name" value="ENDORIBONUCLEASE MAZF"/>
    <property type="match status" value="1"/>
</dbReference>
<dbReference type="Gene3D" id="2.30.30.110">
    <property type="match status" value="1"/>
</dbReference>